<feature type="repeat" description="WD" evidence="1">
    <location>
        <begin position="158"/>
        <end position="191"/>
    </location>
</feature>
<reference evidence="2" key="2">
    <citation type="submission" date="2018-04" db="EMBL/GenBank/DDBJ databases">
        <title>OnivRS2 (Oryza nivara Reference Sequence Version 2).</title>
        <authorList>
            <person name="Zhang J."/>
            <person name="Kudrna D."/>
            <person name="Lee S."/>
            <person name="Talag J."/>
            <person name="Rajasekar S."/>
            <person name="Welchert J."/>
            <person name="Hsing Y.-I."/>
            <person name="Wing R.A."/>
        </authorList>
    </citation>
    <scope>NUCLEOTIDE SEQUENCE [LARGE SCALE GENOMIC DNA]</scope>
</reference>
<dbReference type="PROSITE" id="PS50294">
    <property type="entry name" value="WD_REPEATS_REGION"/>
    <property type="match status" value="2"/>
</dbReference>
<dbReference type="Pfam" id="PF00400">
    <property type="entry name" value="WD40"/>
    <property type="match status" value="6"/>
</dbReference>
<sequence>MSPNSEEGIISQTISSSSSSSCHYQCIATLSGNSSYVSGLAVDGDSLYVASSDGHIRLWPLDMAMAMVREESTSSSSQGEVSISTVAVTGSPVKCLAATGDGLVSSHQDGTIRVWRHAGGRRRLALRAVLPTAADCLRALLLPGGGYVEVRRHKRRAWVHHVDAVTALALSPDGESMYSVSWDRSLKAWRLPGLRCAESVAAAHDDAINAVVAAPDGHVYTASADGTVKAWRRRTGQKKLSLVCVMERHGAAVNALALGGGGRVLYSGACDRSVVAWENSAGAGAGGADVRMVATATLRGHARAVLCLAADGDVVCSGSADRTVRVWRRGATAAYTCLAVLDGHGGAVKSLALARGGAGCDRCCACHVEESSSCSCAALVCSGSLDCDVKLWRVTSLFVKLGVLVFCTMLDSYRLFVCFSEEAIKGSKVHHVGRLLGLIFHLFVWLSNFVEFKGAGYIYIKGLLVYGISSNNLEVDTQALGTYGYQAFMLMRATRRREMRQGKHRDEMATLLTN</sequence>
<accession>A0A0E0FR00</accession>
<dbReference type="Gramene" id="ONIVA01G29810.1">
    <property type="protein sequence ID" value="ONIVA01G29810.1"/>
    <property type="gene ID" value="ONIVA01G29810"/>
</dbReference>
<dbReference type="InterPro" id="IPR036322">
    <property type="entry name" value="WD40_repeat_dom_sf"/>
</dbReference>
<keyword evidence="1" id="KW-0853">WD repeat</keyword>
<keyword evidence="3" id="KW-1185">Reference proteome</keyword>
<dbReference type="PANTHER" id="PTHR22844:SF383">
    <property type="entry name" value="OS06G0238700 PROTEIN"/>
    <property type="match status" value="1"/>
</dbReference>
<proteinExistence type="predicted"/>
<dbReference type="InterPro" id="IPR015943">
    <property type="entry name" value="WD40/YVTN_repeat-like_dom_sf"/>
</dbReference>
<dbReference type="SMART" id="SM00320">
    <property type="entry name" value="WD40"/>
    <property type="match status" value="7"/>
</dbReference>
<reference evidence="2" key="1">
    <citation type="submission" date="2015-04" db="UniProtKB">
        <authorList>
            <consortium name="EnsemblPlants"/>
        </authorList>
    </citation>
    <scope>IDENTIFICATION</scope>
    <source>
        <strain evidence="2">SL10</strain>
    </source>
</reference>
<dbReference type="OMA" id="RCCACHV"/>
<name>A0A0E0FR00_ORYNI</name>
<dbReference type="InterPro" id="IPR045182">
    <property type="entry name" value="JINGUBANG-like"/>
</dbReference>
<dbReference type="PROSITE" id="PS50082">
    <property type="entry name" value="WD_REPEATS_2"/>
    <property type="match status" value="5"/>
</dbReference>
<feature type="repeat" description="WD" evidence="1">
    <location>
        <begin position="298"/>
        <end position="327"/>
    </location>
</feature>
<dbReference type="HOGENOM" id="CLU_031007_0_1_1"/>
<dbReference type="PANTHER" id="PTHR22844">
    <property type="entry name" value="F-BOX AND WD40 DOMAIN PROTEIN"/>
    <property type="match status" value="1"/>
</dbReference>
<protein>
    <recommendedName>
        <fullName evidence="4">Anaphase-promoting complex subunit 4 WD40 domain-containing protein</fullName>
    </recommendedName>
</protein>
<evidence type="ECO:0000256" key="1">
    <source>
        <dbReference type="PROSITE-ProRule" id="PRU00221"/>
    </source>
</evidence>
<evidence type="ECO:0000313" key="3">
    <source>
        <dbReference type="Proteomes" id="UP000006591"/>
    </source>
</evidence>
<dbReference type="STRING" id="4536.A0A0E0FR00"/>
<dbReference type="EnsemblPlants" id="ONIVA01G29810.1">
    <property type="protein sequence ID" value="ONIVA01G29810.1"/>
    <property type="gene ID" value="ONIVA01G29810"/>
</dbReference>
<evidence type="ECO:0000313" key="2">
    <source>
        <dbReference type="EnsemblPlants" id="ONIVA01G29810.1"/>
    </source>
</evidence>
<feature type="repeat" description="WD" evidence="1">
    <location>
        <begin position="30"/>
        <end position="69"/>
    </location>
</feature>
<feature type="repeat" description="WD" evidence="1">
    <location>
        <begin position="246"/>
        <end position="278"/>
    </location>
</feature>
<organism evidence="2">
    <name type="scientific">Oryza nivara</name>
    <name type="common">Indian wild rice</name>
    <name type="synonym">Oryza sativa f. spontanea</name>
    <dbReference type="NCBI Taxonomy" id="4536"/>
    <lineage>
        <taxon>Eukaryota</taxon>
        <taxon>Viridiplantae</taxon>
        <taxon>Streptophyta</taxon>
        <taxon>Embryophyta</taxon>
        <taxon>Tracheophyta</taxon>
        <taxon>Spermatophyta</taxon>
        <taxon>Magnoliopsida</taxon>
        <taxon>Liliopsida</taxon>
        <taxon>Poales</taxon>
        <taxon>Poaceae</taxon>
        <taxon>BOP clade</taxon>
        <taxon>Oryzoideae</taxon>
        <taxon>Oryzeae</taxon>
        <taxon>Oryzinae</taxon>
        <taxon>Oryza</taxon>
    </lineage>
</organism>
<dbReference type="SUPFAM" id="SSF50978">
    <property type="entry name" value="WD40 repeat-like"/>
    <property type="match status" value="1"/>
</dbReference>
<dbReference type="Gene3D" id="2.130.10.10">
    <property type="entry name" value="YVTN repeat-like/Quinoprotein amine dehydrogenase"/>
    <property type="match status" value="3"/>
</dbReference>
<dbReference type="AlphaFoldDB" id="A0A0E0FR00"/>
<dbReference type="eggNOG" id="KOG4155">
    <property type="taxonomic scope" value="Eukaryota"/>
</dbReference>
<evidence type="ECO:0008006" key="4">
    <source>
        <dbReference type="Google" id="ProtNLM"/>
    </source>
</evidence>
<dbReference type="InterPro" id="IPR001680">
    <property type="entry name" value="WD40_rpt"/>
</dbReference>
<feature type="repeat" description="WD" evidence="1">
    <location>
        <begin position="201"/>
        <end position="241"/>
    </location>
</feature>
<dbReference type="Proteomes" id="UP000006591">
    <property type="component" value="Chromosome 1"/>
</dbReference>